<dbReference type="Gene3D" id="3.60.21.10">
    <property type="match status" value="1"/>
</dbReference>
<sequence length="371" mass="41353">MRLSKRVIVFIASLQSVLLLTHFFLYETWAFSTATARVPEPLWIKLVLGFLSVTFIPASLLAFRYTNALVRVFYRIAAVWAGLLSFLFIASLCSWMVFAVGLLAGVNPNFHRMVEALFAVALVTGLYGVFNASWTRVTRTTVRLANLPDAWRGRKAALISDLHLGHVRSAGFLRRMVAKILSEKPHAIFIAGDLYDGTAIDAVRAAEPLNQLTAPHGVYFVAGNHEQFHDDSKYLQAVAAAGVRVLNNEKIEVDGLQILGVQYRNAGHRRSFASVLQRMRLDRRRPSILLTHAPDYPEIAEAAGVSLQLSGHTHLGQFIPWSWIARRIYRQFVYGLSRIGKLQVFTSSGAGTWGPPLRLGSNPEIVVLQFE</sequence>
<evidence type="ECO:0000313" key="4">
    <source>
        <dbReference type="Proteomes" id="UP000567293"/>
    </source>
</evidence>
<dbReference type="InterPro" id="IPR004843">
    <property type="entry name" value="Calcineurin-like_PHP"/>
</dbReference>
<dbReference type="EMBL" id="JACDQQ010000752">
    <property type="protein sequence ID" value="MBA0084888.1"/>
    <property type="molecule type" value="Genomic_DNA"/>
</dbReference>
<evidence type="ECO:0000256" key="1">
    <source>
        <dbReference type="SAM" id="Phobius"/>
    </source>
</evidence>
<dbReference type="Proteomes" id="UP000567293">
    <property type="component" value="Unassembled WGS sequence"/>
</dbReference>
<dbReference type="Pfam" id="PF00149">
    <property type="entry name" value="Metallophos"/>
    <property type="match status" value="1"/>
</dbReference>
<dbReference type="PANTHER" id="PTHR31302:SF0">
    <property type="entry name" value="TRANSMEMBRANE PROTEIN WITH METALLOPHOSPHOESTERASE DOMAIN"/>
    <property type="match status" value="1"/>
</dbReference>
<accession>A0A7V8NP54</accession>
<dbReference type="PANTHER" id="PTHR31302">
    <property type="entry name" value="TRANSMEMBRANE PROTEIN WITH METALLOPHOSPHOESTERASE DOMAIN-RELATED"/>
    <property type="match status" value="1"/>
</dbReference>
<dbReference type="InterPro" id="IPR051158">
    <property type="entry name" value="Metallophosphoesterase_sf"/>
</dbReference>
<feature type="transmembrane region" description="Helical" evidence="1">
    <location>
        <begin position="116"/>
        <end position="134"/>
    </location>
</feature>
<evidence type="ECO:0000259" key="2">
    <source>
        <dbReference type="Pfam" id="PF00149"/>
    </source>
</evidence>
<proteinExistence type="predicted"/>
<protein>
    <submittedName>
        <fullName evidence="3">Metallophosphoesterase</fullName>
    </submittedName>
</protein>
<feature type="transmembrane region" description="Helical" evidence="1">
    <location>
        <begin position="46"/>
        <end position="65"/>
    </location>
</feature>
<dbReference type="AlphaFoldDB" id="A0A7V8NP54"/>
<gene>
    <name evidence="3" type="ORF">HRJ53_07825</name>
</gene>
<feature type="transmembrane region" description="Helical" evidence="1">
    <location>
        <begin position="7"/>
        <end position="26"/>
    </location>
</feature>
<keyword evidence="1" id="KW-1133">Transmembrane helix</keyword>
<feature type="transmembrane region" description="Helical" evidence="1">
    <location>
        <begin position="77"/>
        <end position="104"/>
    </location>
</feature>
<evidence type="ECO:0000313" key="3">
    <source>
        <dbReference type="EMBL" id="MBA0084888.1"/>
    </source>
</evidence>
<comment type="caution">
    <text evidence="3">The sequence shown here is derived from an EMBL/GenBank/DDBJ whole genome shotgun (WGS) entry which is preliminary data.</text>
</comment>
<feature type="domain" description="Calcineurin-like phosphoesterase" evidence="2">
    <location>
        <begin position="157"/>
        <end position="314"/>
    </location>
</feature>
<dbReference type="CDD" id="cd07385">
    <property type="entry name" value="MPP_YkuE_C"/>
    <property type="match status" value="1"/>
</dbReference>
<dbReference type="GO" id="GO:0016787">
    <property type="term" value="F:hydrolase activity"/>
    <property type="evidence" value="ECO:0007669"/>
    <property type="project" value="InterPro"/>
</dbReference>
<reference evidence="3" key="1">
    <citation type="submission" date="2020-06" db="EMBL/GenBank/DDBJ databases">
        <title>Legume-microbial interactions unlock mineral nutrients during tropical forest succession.</title>
        <authorList>
            <person name="Epihov D.Z."/>
        </authorList>
    </citation>
    <scope>NUCLEOTIDE SEQUENCE [LARGE SCALE GENOMIC DNA]</scope>
    <source>
        <strain evidence="3">Pan2503</strain>
    </source>
</reference>
<keyword evidence="4" id="KW-1185">Reference proteome</keyword>
<name>A0A7V8NP54_9BACT</name>
<organism evidence="3 4">
    <name type="scientific">Candidatus Acidiferrum panamense</name>
    <dbReference type="NCBI Taxonomy" id="2741543"/>
    <lineage>
        <taxon>Bacteria</taxon>
        <taxon>Pseudomonadati</taxon>
        <taxon>Acidobacteriota</taxon>
        <taxon>Terriglobia</taxon>
        <taxon>Candidatus Acidiferrales</taxon>
        <taxon>Candidatus Acidiferrum</taxon>
    </lineage>
</organism>
<keyword evidence="1" id="KW-0472">Membrane</keyword>
<dbReference type="InterPro" id="IPR029052">
    <property type="entry name" value="Metallo-depent_PP-like"/>
</dbReference>
<keyword evidence="1" id="KW-0812">Transmembrane</keyword>
<dbReference type="SUPFAM" id="SSF56300">
    <property type="entry name" value="Metallo-dependent phosphatases"/>
    <property type="match status" value="1"/>
</dbReference>